<name>A0A1Q8SSZ3_9GAMM</name>
<evidence type="ECO:0000313" key="2">
    <source>
        <dbReference type="Proteomes" id="UP000186878"/>
    </source>
</evidence>
<sequence>MSSFHLTQGDTPVLVSMPHAGTHLTPQVEAGLSHRGLSLIDTDWHIPRLYDFLDAQGVGRLQAKYSRYVVDLNRSADDKPLYAGATTGLFPEVDFDGEPLYRAGHAPSKDARDWALDNVWRPYHLALSEELARLRRRFGYAVLFDAHSIRSQVARLFDGQLPDINLGTNDGGSCDATLSDRLESVCAAQSSYSWVVNGRFKGGFITRHYGTPNKDVHAVQLELSQVTYMEEPREGALVDASTTFPYREREAKQVQALLIALVEELLVWRPRREPETIG</sequence>
<dbReference type="Proteomes" id="UP000186878">
    <property type="component" value="Unassembled WGS sequence"/>
</dbReference>
<reference evidence="1 2" key="1">
    <citation type="submission" date="2016-12" db="EMBL/GenBank/DDBJ databases">
        <title>Draft genome sequences of strains Salinicola socius SMB35, Salinicola sp. MH3R3-1 and Chromohalobacter sp. SMB17 from the Verkhnekamsk potash mining region of Russia.</title>
        <authorList>
            <person name="Mavrodi D.V."/>
            <person name="Olsson B.E."/>
            <person name="Korsakova E.S."/>
            <person name="Pyankova A."/>
            <person name="Mavrodi O.V."/>
            <person name="Plotnikova E.G."/>
        </authorList>
    </citation>
    <scope>NUCLEOTIDE SEQUENCE [LARGE SCALE GENOMIC DNA]</scope>
    <source>
        <strain evidence="1 2">SMB35</strain>
    </source>
</reference>
<dbReference type="SUPFAM" id="SSF53187">
    <property type="entry name" value="Zn-dependent exopeptidases"/>
    <property type="match status" value="1"/>
</dbReference>
<dbReference type="RefSeq" id="WP_075569833.1">
    <property type="nucleotide sequence ID" value="NZ_MSDO01000010.1"/>
</dbReference>
<proteinExistence type="predicted"/>
<accession>A0A1Q8SSZ3</accession>
<organism evidence="1 2">
    <name type="scientific">Salinicola socius</name>
    <dbReference type="NCBI Taxonomy" id="404433"/>
    <lineage>
        <taxon>Bacteria</taxon>
        <taxon>Pseudomonadati</taxon>
        <taxon>Pseudomonadota</taxon>
        <taxon>Gammaproteobacteria</taxon>
        <taxon>Oceanospirillales</taxon>
        <taxon>Halomonadaceae</taxon>
        <taxon>Salinicola</taxon>
    </lineage>
</organism>
<dbReference type="EMBL" id="MSDO01000010">
    <property type="protein sequence ID" value="OLO04544.1"/>
    <property type="molecule type" value="Genomic_DNA"/>
</dbReference>
<dbReference type="InterPro" id="IPR007709">
    <property type="entry name" value="N-FG_amidohydro"/>
</dbReference>
<dbReference type="Pfam" id="PF05013">
    <property type="entry name" value="FGase"/>
    <property type="match status" value="1"/>
</dbReference>
<dbReference type="OrthoDB" id="8716700at2"/>
<comment type="caution">
    <text evidence="1">The sequence shown here is derived from an EMBL/GenBank/DDBJ whole genome shotgun (WGS) entry which is preliminary data.</text>
</comment>
<dbReference type="STRING" id="404433.BTW07_08935"/>
<evidence type="ECO:0000313" key="1">
    <source>
        <dbReference type="EMBL" id="OLO04544.1"/>
    </source>
</evidence>
<dbReference type="Gene3D" id="3.40.630.40">
    <property type="entry name" value="Zn-dependent exopeptidases"/>
    <property type="match status" value="1"/>
</dbReference>
<keyword evidence="2" id="KW-1185">Reference proteome</keyword>
<dbReference type="AlphaFoldDB" id="A0A1Q8SSZ3"/>
<dbReference type="InterPro" id="IPR010247">
    <property type="entry name" value="HutG_amidohyd"/>
</dbReference>
<gene>
    <name evidence="1" type="ORF">BTW07_08935</name>
</gene>
<protein>
    <submittedName>
        <fullName evidence="1">N-formylglutamate deformylase</fullName>
    </submittedName>
</protein>
<dbReference type="NCBIfam" id="TIGR02017">
    <property type="entry name" value="hutG_amidohyd"/>
    <property type="match status" value="1"/>
</dbReference>